<evidence type="ECO:0000313" key="1">
    <source>
        <dbReference type="EMBL" id="NDL05246.1"/>
    </source>
</evidence>
<organism evidence="2 3">
    <name type="scientific">Photorhabdus bodei</name>
    <dbReference type="NCBI Taxonomy" id="2029681"/>
    <lineage>
        <taxon>Bacteria</taxon>
        <taxon>Pseudomonadati</taxon>
        <taxon>Pseudomonadota</taxon>
        <taxon>Gammaproteobacteria</taxon>
        <taxon>Enterobacterales</taxon>
        <taxon>Morganellaceae</taxon>
        <taxon>Photorhabdus</taxon>
    </lineage>
</organism>
<name>A0A329X3I9_9GAMM</name>
<accession>A0A329X3I9</accession>
<evidence type="ECO:0000313" key="2">
    <source>
        <dbReference type="EMBL" id="RAX11474.1"/>
    </source>
</evidence>
<dbReference type="EMBL" id="WSFC01000055">
    <property type="protein sequence ID" value="NDL05246.1"/>
    <property type="molecule type" value="Genomic_DNA"/>
</dbReference>
<dbReference type="GeneID" id="88806833"/>
<reference evidence="2" key="1">
    <citation type="submission" date="2017-08" db="EMBL/GenBank/DDBJ databases">
        <authorList>
            <person name="de Groot N.N."/>
        </authorList>
    </citation>
    <scope>NUCLEOTIDE SEQUENCE</scope>
    <source>
        <strain evidence="2">LJ24-63</strain>
    </source>
</reference>
<reference evidence="1 4" key="3">
    <citation type="submission" date="2019-12" db="EMBL/GenBank/DDBJ databases">
        <title>Engineering Photorhabdus to improve their lethality against agricultural pests.</title>
        <authorList>
            <person name="Machado R.A.R."/>
        </authorList>
    </citation>
    <scope>NUCLEOTIDE SEQUENCE [LARGE SCALE GENOMIC DNA]</scope>
    <source>
        <strain evidence="1 4">M-CN4</strain>
    </source>
</reference>
<dbReference type="AlphaFoldDB" id="A0A329X3I9"/>
<sequence length="69" mass="7786">MHGYEKQLEIYKSADDTNIGIYVIIDIGKLGKKFEKVMQVRNNFLKTNKKASAIIIIDGNKKASASIRD</sequence>
<dbReference type="Proteomes" id="UP000250919">
    <property type="component" value="Unassembled WGS sequence"/>
</dbReference>
<dbReference type="EMBL" id="NSCM01000023">
    <property type="protein sequence ID" value="RAX11474.1"/>
    <property type="molecule type" value="Genomic_DNA"/>
</dbReference>
<evidence type="ECO:0000313" key="4">
    <source>
        <dbReference type="Proteomes" id="UP000466619"/>
    </source>
</evidence>
<comment type="caution">
    <text evidence="2">The sequence shown here is derived from an EMBL/GenBank/DDBJ whole genome shotgun (WGS) entry which is preliminary data.</text>
</comment>
<protein>
    <submittedName>
        <fullName evidence="2">Uncharacterized protein</fullName>
    </submittedName>
</protein>
<dbReference type="RefSeq" id="WP_112895672.1">
    <property type="nucleotide sequence ID" value="NZ_CAWNYH010000023.1"/>
</dbReference>
<evidence type="ECO:0000313" key="3">
    <source>
        <dbReference type="Proteomes" id="UP000250919"/>
    </source>
</evidence>
<keyword evidence="4" id="KW-1185">Reference proteome</keyword>
<dbReference type="Proteomes" id="UP000466619">
    <property type="component" value="Unassembled WGS sequence"/>
</dbReference>
<reference evidence="2 3" key="2">
    <citation type="journal article" date="2018" name="Int. J. Syst. Evol. Microbiol.">
        <title>Whole-genome-based revisit of Photorhabdus phylogeny: proposal for the elevation of most Photorhabdus subspecies to the species level and description of one novel species Photorhabdus bodei sp. nov., and one novel subspecies Photorhabdus laumondii subsp. clarkei subsp. nov.</title>
        <authorList>
            <person name="Machado R.A.R."/>
            <person name="Wuthrich D."/>
            <person name="Kuhnert P."/>
            <person name="Arce C.C.M."/>
            <person name="Thonen L."/>
            <person name="Ruiz C."/>
            <person name="Zhang X."/>
            <person name="Robert C.A.M."/>
            <person name="Karimi J."/>
            <person name="Kamali S."/>
            <person name="Ma J."/>
            <person name="Bruggmann R."/>
            <person name="Erb M."/>
        </authorList>
    </citation>
    <scope>NUCLEOTIDE SEQUENCE [LARGE SCALE GENOMIC DNA]</scope>
    <source>
        <strain evidence="2 3">LJ24-63</strain>
    </source>
</reference>
<proteinExistence type="predicted"/>
<gene>
    <name evidence="2" type="ORF">CKY02_13325</name>
    <name evidence="1" type="ORF">GPY48_19225</name>
</gene>